<accession>A0A5C6A0A5</accession>
<evidence type="ECO:0000256" key="1">
    <source>
        <dbReference type="SAM" id="MobiDB-lite"/>
    </source>
</evidence>
<dbReference type="Proteomes" id="UP000320176">
    <property type="component" value="Unassembled WGS sequence"/>
</dbReference>
<name>A0A5C6A0A5_9BACT</name>
<sequence>MKFLVITQSDGKRRVSEHDCVTFDDLHSKLVASGVGDYRVFCEISDLVESLSLRVTALERRMDETNASSSASNNSIATTPNNRQRDAQPQSKMIKVELVGKSLIPENYDLEIYEDRIEFELRFHNISGDNIRAVKGDLVFSDLFDAEIFRIGITMNDPITPGKFATWSGGFPYNQFDREHAHFAGFKSEDLQLHLDNEKVVT</sequence>
<protein>
    <submittedName>
        <fullName evidence="2">Uncharacterized protein</fullName>
    </submittedName>
</protein>
<reference evidence="2 3" key="1">
    <citation type="submission" date="2019-02" db="EMBL/GenBank/DDBJ databases">
        <title>Deep-cultivation of Planctomycetes and their phenomic and genomic characterization uncovers novel biology.</title>
        <authorList>
            <person name="Wiegand S."/>
            <person name="Jogler M."/>
            <person name="Boedeker C."/>
            <person name="Pinto D."/>
            <person name="Vollmers J."/>
            <person name="Rivas-Marin E."/>
            <person name="Kohn T."/>
            <person name="Peeters S.H."/>
            <person name="Heuer A."/>
            <person name="Rast P."/>
            <person name="Oberbeckmann S."/>
            <person name="Bunk B."/>
            <person name="Jeske O."/>
            <person name="Meyerdierks A."/>
            <person name="Storesund J.E."/>
            <person name="Kallscheuer N."/>
            <person name="Luecker S."/>
            <person name="Lage O.M."/>
            <person name="Pohl T."/>
            <person name="Merkel B.J."/>
            <person name="Hornburger P."/>
            <person name="Mueller R.-W."/>
            <person name="Bruemmer F."/>
            <person name="Labrenz M."/>
            <person name="Spormann A.M."/>
            <person name="Op Den Camp H."/>
            <person name="Overmann J."/>
            <person name="Amann R."/>
            <person name="Jetten M.S.M."/>
            <person name="Mascher T."/>
            <person name="Medema M.H."/>
            <person name="Devos D.P."/>
            <person name="Kaster A.-K."/>
            <person name="Ovreas L."/>
            <person name="Rohde M."/>
            <person name="Galperin M.Y."/>
            <person name="Jogler C."/>
        </authorList>
    </citation>
    <scope>NUCLEOTIDE SEQUENCE [LARGE SCALE GENOMIC DNA]</scope>
    <source>
        <strain evidence="2 3">Pla52n</strain>
    </source>
</reference>
<dbReference type="EMBL" id="SJPN01000009">
    <property type="protein sequence ID" value="TWT93252.1"/>
    <property type="molecule type" value="Genomic_DNA"/>
</dbReference>
<keyword evidence="3" id="KW-1185">Reference proteome</keyword>
<proteinExistence type="predicted"/>
<evidence type="ECO:0000313" key="3">
    <source>
        <dbReference type="Proteomes" id="UP000320176"/>
    </source>
</evidence>
<organism evidence="2 3">
    <name type="scientific">Stieleria varia</name>
    <dbReference type="NCBI Taxonomy" id="2528005"/>
    <lineage>
        <taxon>Bacteria</taxon>
        <taxon>Pseudomonadati</taxon>
        <taxon>Planctomycetota</taxon>
        <taxon>Planctomycetia</taxon>
        <taxon>Pirellulales</taxon>
        <taxon>Pirellulaceae</taxon>
        <taxon>Stieleria</taxon>
    </lineage>
</organism>
<comment type="caution">
    <text evidence="2">The sequence shown here is derived from an EMBL/GenBank/DDBJ whole genome shotgun (WGS) entry which is preliminary data.</text>
</comment>
<feature type="region of interest" description="Disordered" evidence="1">
    <location>
        <begin position="64"/>
        <end position="91"/>
    </location>
</feature>
<gene>
    <name evidence="2" type="ORF">Pla52n_59100</name>
</gene>
<feature type="compositionally biased region" description="Low complexity" evidence="1">
    <location>
        <begin position="65"/>
        <end position="82"/>
    </location>
</feature>
<evidence type="ECO:0000313" key="2">
    <source>
        <dbReference type="EMBL" id="TWT93252.1"/>
    </source>
</evidence>
<dbReference type="AlphaFoldDB" id="A0A5C6A0A5"/>